<sequence>MYLPLHDPLFWARYTFAHEGEAGSGRLGDLAAQLDDDFGDLDDGDADFGSIEVEFTIGAGCRLMLDFCLELDHHELGILVPGLTEPDQLGWDDLARWHPHALRWSELESLCRAVDGERHPGAALALLCRFTAIFEDDDVEAATAAVEAAYRSLRPAGWTGYWPTAADWLARADLRGQSVTWYTNGAGHWWARQTGDNDVDFCSIRQGSDRFPHEALRTALRAATR</sequence>
<accession>A0ABS5YWS0</accession>
<protein>
    <submittedName>
        <fullName evidence="1">Uncharacterized protein</fullName>
    </submittedName>
</protein>
<comment type="caution">
    <text evidence="1">The sequence shown here is derived from an EMBL/GenBank/DDBJ whole genome shotgun (WGS) entry which is preliminary data.</text>
</comment>
<name>A0ABS5YWS0_9ACTN</name>
<dbReference type="RefSeq" id="WP_215792155.1">
    <property type="nucleotide sequence ID" value="NZ_JAHKKG010000010.1"/>
</dbReference>
<proteinExistence type="predicted"/>
<evidence type="ECO:0000313" key="2">
    <source>
        <dbReference type="Proteomes" id="UP001519654"/>
    </source>
</evidence>
<dbReference type="EMBL" id="JAHKKG010000010">
    <property type="protein sequence ID" value="MBU2667895.1"/>
    <property type="molecule type" value="Genomic_DNA"/>
</dbReference>
<evidence type="ECO:0000313" key="1">
    <source>
        <dbReference type="EMBL" id="MBU2667895.1"/>
    </source>
</evidence>
<dbReference type="Proteomes" id="UP001519654">
    <property type="component" value="Unassembled WGS sequence"/>
</dbReference>
<gene>
    <name evidence="1" type="ORF">KOI35_30730</name>
</gene>
<organism evidence="1 2">
    <name type="scientific">Paractinoplanes bogorensis</name>
    <dbReference type="NCBI Taxonomy" id="1610840"/>
    <lineage>
        <taxon>Bacteria</taxon>
        <taxon>Bacillati</taxon>
        <taxon>Actinomycetota</taxon>
        <taxon>Actinomycetes</taxon>
        <taxon>Micromonosporales</taxon>
        <taxon>Micromonosporaceae</taxon>
        <taxon>Paractinoplanes</taxon>
    </lineage>
</organism>
<keyword evidence="2" id="KW-1185">Reference proteome</keyword>
<reference evidence="1 2" key="1">
    <citation type="submission" date="2021-06" db="EMBL/GenBank/DDBJ databases">
        <title>Actinoplanes lichenicola sp. nov., and Actinoplanes ovalisporus sp. nov., isolated from lichen in Thailand.</title>
        <authorList>
            <person name="Saeng-In P."/>
            <person name="Kanchanasin P."/>
            <person name="Yuki M."/>
            <person name="Kudo T."/>
            <person name="Ohkuma M."/>
            <person name="Phongsopitanun W."/>
            <person name="Tanasupawat S."/>
        </authorList>
    </citation>
    <scope>NUCLEOTIDE SEQUENCE [LARGE SCALE GENOMIC DNA]</scope>
    <source>
        <strain evidence="1 2">NBRC 110975</strain>
    </source>
</reference>